<accession>A0AAD8REU3</accession>
<comment type="caution">
    <text evidence="1">The sequence shown here is derived from an EMBL/GenBank/DDBJ whole genome shotgun (WGS) entry which is preliminary data.</text>
</comment>
<keyword evidence="2" id="KW-1185">Reference proteome</keyword>
<dbReference type="AlphaFoldDB" id="A0AAD8REU3"/>
<sequence>MKSRCSHGFSALGFCAARHDDVFAFVAPLVGRYGQPEEVPGLVDFLALNPNASYITGQAIHGEPPTATRRVQRHDHALKATGVIPWREEGPCLEVPGIGSVDLPRGAAVGMESVLVAEDQRRPADIGEELQ</sequence>
<protein>
    <submittedName>
        <fullName evidence="1">Uncharacterized protein</fullName>
    </submittedName>
</protein>
<dbReference type="Proteomes" id="UP001231189">
    <property type="component" value="Unassembled WGS sequence"/>
</dbReference>
<proteinExistence type="predicted"/>
<gene>
    <name evidence="1" type="ORF">QYE76_023651</name>
</gene>
<reference evidence="1" key="1">
    <citation type="submission" date="2023-07" db="EMBL/GenBank/DDBJ databases">
        <title>A chromosome-level genome assembly of Lolium multiflorum.</title>
        <authorList>
            <person name="Chen Y."/>
            <person name="Copetti D."/>
            <person name="Kolliker R."/>
            <person name="Studer B."/>
        </authorList>
    </citation>
    <scope>NUCLEOTIDE SEQUENCE</scope>
    <source>
        <strain evidence="1">02402/16</strain>
        <tissue evidence="1">Leaf</tissue>
    </source>
</reference>
<name>A0AAD8REU3_LOLMU</name>
<evidence type="ECO:0000313" key="1">
    <source>
        <dbReference type="EMBL" id="KAK1618134.1"/>
    </source>
</evidence>
<dbReference type="EMBL" id="JAUUTY010000006">
    <property type="protein sequence ID" value="KAK1618134.1"/>
    <property type="molecule type" value="Genomic_DNA"/>
</dbReference>
<evidence type="ECO:0000313" key="2">
    <source>
        <dbReference type="Proteomes" id="UP001231189"/>
    </source>
</evidence>
<organism evidence="1 2">
    <name type="scientific">Lolium multiflorum</name>
    <name type="common">Italian ryegrass</name>
    <name type="synonym">Lolium perenne subsp. multiflorum</name>
    <dbReference type="NCBI Taxonomy" id="4521"/>
    <lineage>
        <taxon>Eukaryota</taxon>
        <taxon>Viridiplantae</taxon>
        <taxon>Streptophyta</taxon>
        <taxon>Embryophyta</taxon>
        <taxon>Tracheophyta</taxon>
        <taxon>Spermatophyta</taxon>
        <taxon>Magnoliopsida</taxon>
        <taxon>Liliopsida</taxon>
        <taxon>Poales</taxon>
        <taxon>Poaceae</taxon>
        <taxon>BOP clade</taxon>
        <taxon>Pooideae</taxon>
        <taxon>Poodae</taxon>
        <taxon>Poeae</taxon>
        <taxon>Poeae Chloroplast Group 2 (Poeae type)</taxon>
        <taxon>Loliodinae</taxon>
        <taxon>Loliinae</taxon>
        <taxon>Lolium</taxon>
    </lineage>
</organism>